<sequence length="138" mass="15286">MSNGVQFNDYSIQVKTAIKDTALAFLEEAGGELKAQTKRNCAVLSGKTKGSFQHSVDESSLTVAVGSDYENAIWEEFGTGIYAVNGDGRKDVPWTYYDEQGEKHVTFGKHPKRMLWNAFQSLQSKIQQIAEERFGGLG</sequence>
<evidence type="ECO:0000313" key="1">
    <source>
        <dbReference type="EMBL" id="PLT76353.1"/>
    </source>
</evidence>
<dbReference type="RefSeq" id="WP_066730747.1">
    <property type="nucleotide sequence ID" value="NZ_NIHT01000006.1"/>
</dbReference>
<reference evidence="1 2" key="1">
    <citation type="journal article" date="2017" name="Genome Med.">
        <title>A novel Ruminococcus gnavus clade enriched in inflammatory bowel disease patients.</title>
        <authorList>
            <person name="Hall A.B."/>
            <person name="Yassour M."/>
            <person name="Sauk J."/>
            <person name="Garner A."/>
            <person name="Jiang X."/>
            <person name="Arthur T."/>
            <person name="Lagoudas G.K."/>
            <person name="Vatanen T."/>
            <person name="Fornelos N."/>
            <person name="Wilson R."/>
            <person name="Bertha M."/>
            <person name="Cohen M."/>
            <person name="Garber J."/>
            <person name="Khalili H."/>
            <person name="Gevers D."/>
            <person name="Ananthakrishnan A.N."/>
            <person name="Kugathasan S."/>
            <person name="Lander E.S."/>
            <person name="Blainey P."/>
            <person name="Vlamakis H."/>
            <person name="Xavier R.J."/>
            <person name="Huttenhower C."/>
        </authorList>
    </citation>
    <scope>NUCLEOTIDE SEQUENCE [LARGE SCALE GENOMIC DNA]</scope>
    <source>
        <strain evidence="1 2">RJX1125</strain>
    </source>
</reference>
<accession>A0A2N5PMH6</accession>
<organism evidence="1 2">
    <name type="scientific">Mediterraneibacter gnavus</name>
    <name type="common">Ruminococcus gnavus</name>
    <dbReference type="NCBI Taxonomy" id="33038"/>
    <lineage>
        <taxon>Bacteria</taxon>
        <taxon>Bacillati</taxon>
        <taxon>Bacillota</taxon>
        <taxon>Clostridia</taxon>
        <taxon>Lachnospirales</taxon>
        <taxon>Lachnospiraceae</taxon>
        <taxon>Mediterraneibacter</taxon>
    </lineage>
</organism>
<comment type="caution">
    <text evidence="1">The sequence shown here is derived from an EMBL/GenBank/DDBJ whole genome shotgun (WGS) entry which is preliminary data.</text>
</comment>
<gene>
    <name evidence="1" type="ORF">CDL23_04870</name>
</gene>
<evidence type="ECO:0000313" key="2">
    <source>
        <dbReference type="Proteomes" id="UP000235093"/>
    </source>
</evidence>
<evidence type="ECO:0008006" key="3">
    <source>
        <dbReference type="Google" id="ProtNLM"/>
    </source>
</evidence>
<protein>
    <recommendedName>
        <fullName evidence="3">HK97 gp10 family phage protein</fullName>
    </recommendedName>
</protein>
<dbReference type="EMBL" id="NIHT01000006">
    <property type="protein sequence ID" value="PLT76353.1"/>
    <property type="molecule type" value="Genomic_DNA"/>
</dbReference>
<dbReference type="Proteomes" id="UP000235093">
    <property type="component" value="Unassembled WGS sequence"/>
</dbReference>
<dbReference type="AlphaFoldDB" id="A0A2N5PMH6"/>
<name>A0A2N5PMH6_MEDGN</name>
<proteinExistence type="predicted"/>